<proteinExistence type="predicted"/>
<comment type="caution">
    <text evidence="4">The sequence shown here is derived from an EMBL/GenBank/DDBJ whole genome shotgun (WGS) entry which is preliminary data.</text>
</comment>
<feature type="transmembrane region" description="Helical" evidence="2">
    <location>
        <begin position="272"/>
        <end position="292"/>
    </location>
</feature>
<feature type="compositionally biased region" description="Polar residues" evidence="1">
    <location>
        <begin position="566"/>
        <end position="589"/>
    </location>
</feature>
<feature type="region of interest" description="Disordered" evidence="1">
    <location>
        <begin position="448"/>
        <end position="475"/>
    </location>
</feature>
<dbReference type="PANTHER" id="PTHR31787">
    <property type="entry name" value="G-PROTEIN-COUPLED RECEPTOR GPCR FAMILY PROTEIN"/>
    <property type="match status" value="1"/>
</dbReference>
<evidence type="ECO:0000313" key="4">
    <source>
        <dbReference type="EMBL" id="KAF9332699.1"/>
    </source>
</evidence>
<feature type="transmembrane region" description="Helical" evidence="2">
    <location>
        <begin position="118"/>
        <end position="138"/>
    </location>
</feature>
<keyword evidence="2" id="KW-0472">Membrane</keyword>
<feature type="signal peptide" evidence="3">
    <location>
        <begin position="1"/>
        <end position="22"/>
    </location>
</feature>
<feature type="transmembrane region" description="Helical" evidence="2">
    <location>
        <begin position="405"/>
        <end position="427"/>
    </location>
</feature>
<evidence type="ECO:0000313" key="5">
    <source>
        <dbReference type="Proteomes" id="UP000696485"/>
    </source>
</evidence>
<keyword evidence="2" id="KW-1133">Transmembrane helix</keyword>
<feature type="compositionally biased region" description="Low complexity" evidence="1">
    <location>
        <begin position="25"/>
        <end position="46"/>
    </location>
</feature>
<dbReference type="AlphaFoldDB" id="A0A9P5VMQ2"/>
<feature type="transmembrane region" description="Helical" evidence="2">
    <location>
        <begin position="145"/>
        <end position="162"/>
    </location>
</feature>
<feature type="compositionally biased region" description="Polar residues" evidence="1">
    <location>
        <begin position="749"/>
        <end position="762"/>
    </location>
</feature>
<dbReference type="EMBL" id="JAAAUY010000244">
    <property type="protein sequence ID" value="KAF9332699.1"/>
    <property type="molecule type" value="Genomic_DNA"/>
</dbReference>
<feature type="compositionally biased region" description="Low complexity" evidence="1">
    <location>
        <begin position="612"/>
        <end position="627"/>
    </location>
</feature>
<dbReference type="Gene3D" id="1.20.1070.10">
    <property type="entry name" value="Rhodopsin 7-helix transmembrane proteins"/>
    <property type="match status" value="1"/>
</dbReference>
<dbReference type="InterPro" id="IPR050949">
    <property type="entry name" value="GPCR_Fz/Smo-like"/>
</dbReference>
<name>A0A9P5VMQ2_9FUNG</name>
<feature type="transmembrane region" description="Helical" evidence="2">
    <location>
        <begin position="336"/>
        <end position="355"/>
    </location>
</feature>
<feature type="transmembrane region" description="Helical" evidence="2">
    <location>
        <begin position="194"/>
        <end position="216"/>
    </location>
</feature>
<feature type="compositionally biased region" description="Low complexity" evidence="1">
    <location>
        <begin position="64"/>
        <end position="73"/>
    </location>
</feature>
<evidence type="ECO:0008006" key="6">
    <source>
        <dbReference type="Google" id="ProtNLM"/>
    </source>
</evidence>
<feature type="compositionally biased region" description="Basic and acidic residues" evidence="1">
    <location>
        <begin position="739"/>
        <end position="748"/>
    </location>
</feature>
<feature type="region of interest" description="Disordered" evidence="1">
    <location>
        <begin position="487"/>
        <end position="511"/>
    </location>
</feature>
<accession>A0A9P5VMQ2</accession>
<protein>
    <recommendedName>
        <fullName evidence="6">G-protein coupled receptors family 2 profile 2 domain-containing protein</fullName>
    </recommendedName>
</protein>
<feature type="chain" id="PRO_5040319548" description="G-protein coupled receptors family 2 profile 2 domain-containing protein" evidence="3">
    <location>
        <begin position="23"/>
        <end position="762"/>
    </location>
</feature>
<dbReference type="PANTHER" id="PTHR31787:SF15">
    <property type="entry name" value="FRIZZLED AND SMOOTHENED-LIKE PROTEIN P-RELATED"/>
    <property type="match status" value="1"/>
</dbReference>
<dbReference type="Proteomes" id="UP000696485">
    <property type="component" value="Unassembled WGS sequence"/>
</dbReference>
<keyword evidence="3" id="KW-0732">Signal</keyword>
<feature type="region of interest" description="Disordered" evidence="1">
    <location>
        <begin position="530"/>
        <end position="762"/>
    </location>
</feature>
<feature type="region of interest" description="Disordered" evidence="1">
    <location>
        <begin position="25"/>
        <end position="73"/>
    </location>
</feature>
<evidence type="ECO:0000256" key="3">
    <source>
        <dbReference type="SAM" id="SignalP"/>
    </source>
</evidence>
<feature type="compositionally biased region" description="Low complexity" evidence="1">
    <location>
        <begin position="658"/>
        <end position="671"/>
    </location>
</feature>
<organism evidence="4 5">
    <name type="scientific">Podila minutissima</name>
    <dbReference type="NCBI Taxonomy" id="64525"/>
    <lineage>
        <taxon>Eukaryota</taxon>
        <taxon>Fungi</taxon>
        <taxon>Fungi incertae sedis</taxon>
        <taxon>Mucoromycota</taxon>
        <taxon>Mortierellomycotina</taxon>
        <taxon>Mortierellomycetes</taxon>
        <taxon>Mortierellales</taxon>
        <taxon>Mortierellaceae</taxon>
        <taxon>Podila</taxon>
    </lineage>
</organism>
<evidence type="ECO:0000256" key="2">
    <source>
        <dbReference type="SAM" id="Phobius"/>
    </source>
</evidence>
<feature type="transmembrane region" description="Helical" evidence="2">
    <location>
        <begin position="228"/>
        <end position="252"/>
    </location>
</feature>
<gene>
    <name evidence="4" type="ORF">BG006_004416</name>
</gene>
<feature type="compositionally biased region" description="Pro residues" evidence="1">
    <location>
        <begin position="54"/>
        <end position="63"/>
    </location>
</feature>
<keyword evidence="5" id="KW-1185">Reference proteome</keyword>
<sequence length="762" mass="83346">MVKPRILGAVAVALLLVSTITAQSTTTRTSSRTSGTPTAARTSATTDFILPSGAPSPPSPTSPTTPKSPLSHSCPGPLIPNSRNLTLTTCNAACCIRCPAIESFYEPNVIQNVLKTTYATRQVSLAFSVFLAMSYLVLPGKRAQPHISVLFLTVSLSLWYAAFDVMPGISNACINEFEQSTSHNSKLCGTQGVLIIYLTQTSALWCSLLIYKLHLLAVWRVDFIDRHYAWFTAFCWVLPMAFAIPVAVKGIAEYPGIGFSCLVRNENLNTYLFYPTAIYMYPAMLCHVITVAKMIQLAVMSSKIDTGLSQLSTNARMKITTTMQAKRLLRGQWRPALMAGAAMTSLTVFWLFYFVDAHRIANLTKETDWVLHWLQCVGVKAAEGLNSDQVQTACAKIIASNLPSIPWFTAAEMLLALLGAIVAMVFISKNEFWQEWSFLLSNIFSRGKTSSGGRRTPGASGSPTTNNNPNSNRDNREQRFAAYNDFSPPEKAYFSPDPSSPRKGTPGTHWYDMDDLLDKEYDEKTYNAEVARNASYGSRSSPPRYPSNTSQDSHTGDILYRPPAQEPNNWTPSAHTLSSPTYLTPSNNERYVDKPVVPLPVPRASTKSKANQQPQQQPQPQVFLSSPPQSPKLATSLSPMPSKPIMVSGGALPRQLQSDSASSSGSMSPASQKKAAYNSNESGDRIMVASRESFGASKGVNRAVVGSDPMRISVGRNQGGYDPRNMSPPLVPAKSPARQQERQQERHMSSAQTPSSPTRAYD</sequence>
<evidence type="ECO:0000256" key="1">
    <source>
        <dbReference type="SAM" id="MobiDB-lite"/>
    </source>
</evidence>
<reference evidence="4" key="1">
    <citation type="journal article" date="2020" name="Fungal Divers.">
        <title>Resolving the Mortierellaceae phylogeny through synthesis of multi-gene phylogenetics and phylogenomics.</title>
        <authorList>
            <person name="Vandepol N."/>
            <person name="Liber J."/>
            <person name="Desiro A."/>
            <person name="Na H."/>
            <person name="Kennedy M."/>
            <person name="Barry K."/>
            <person name="Grigoriev I.V."/>
            <person name="Miller A.N."/>
            <person name="O'Donnell K."/>
            <person name="Stajich J.E."/>
            <person name="Bonito G."/>
        </authorList>
    </citation>
    <scope>NUCLEOTIDE SEQUENCE</scope>
    <source>
        <strain evidence="4">NVP1</strain>
    </source>
</reference>
<feature type="compositionally biased region" description="Low complexity" evidence="1">
    <location>
        <begin position="462"/>
        <end position="472"/>
    </location>
</feature>
<keyword evidence="2" id="KW-0812">Transmembrane</keyword>